<evidence type="ECO:0000313" key="1">
    <source>
        <dbReference type="EMBL" id="VXC63406.1"/>
    </source>
</evidence>
<evidence type="ECO:0000313" key="2">
    <source>
        <dbReference type="Proteomes" id="UP000432350"/>
    </source>
</evidence>
<sequence length="47" mass="5482">MTFVSKKYSYIRLAPLLEFADKVITMLLDIKPTNMESRTEDLSSKKK</sequence>
<protein>
    <submittedName>
        <fullName evidence="1">Uncharacterized protein</fullName>
    </submittedName>
</protein>
<organism evidence="1 2">
    <name type="scientific">Sphingobacterium multivorum</name>
    <dbReference type="NCBI Taxonomy" id="28454"/>
    <lineage>
        <taxon>Bacteria</taxon>
        <taxon>Pseudomonadati</taxon>
        <taxon>Bacteroidota</taxon>
        <taxon>Sphingobacteriia</taxon>
        <taxon>Sphingobacteriales</taxon>
        <taxon>Sphingobacteriaceae</taxon>
        <taxon>Sphingobacterium</taxon>
    </lineage>
</organism>
<accession>A0A654A6F3</accession>
<dbReference type="AlphaFoldDB" id="A0A654A6F3"/>
<reference evidence="1 2" key="1">
    <citation type="submission" date="2019-10" db="EMBL/GenBank/DDBJ databases">
        <authorList>
            <person name="Karimi E."/>
        </authorList>
    </citation>
    <scope>NUCLEOTIDE SEQUENCE [LARGE SCALE GENOMIC DNA]</scope>
    <source>
        <strain evidence="1">Sphingobacterium sp. 8BC</strain>
    </source>
</reference>
<proteinExistence type="predicted"/>
<dbReference type="EMBL" id="CABWMV010000007">
    <property type="protein sequence ID" value="VXC63406.1"/>
    <property type="molecule type" value="Genomic_DNA"/>
</dbReference>
<dbReference type="Proteomes" id="UP000432350">
    <property type="component" value="Unassembled WGS sequence"/>
</dbReference>
<gene>
    <name evidence="1" type="ORF">SPHINGO8BC_150242</name>
</gene>
<name>A0A654A6F3_SPHMU</name>